<dbReference type="PANTHER" id="PTHR23169:SF26">
    <property type="entry name" value="DESMOPLAKIN"/>
    <property type="match status" value="1"/>
</dbReference>
<dbReference type="FunFam" id="3.90.1290.10:FF:000002">
    <property type="entry name" value="Plectin a"/>
    <property type="match status" value="1"/>
</dbReference>
<evidence type="ECO:0000256" key="3">
    <source>
        <dbReference type="ARBA" id="ARBA00009109"/>
    </source>
</evidence>
<dbReference type="GeneTree" id="ENSGT00940000154843"/>
<dbReference type="Proteomes" id="UP000694557">
    <property type="component" value="Unassembled WGS sequence"/>
</dbReference>
<dbReference type="GO" id="GO:0043588">
    <property type="term" value="P:skin development"/>
    <property type="evidence" value="ECO:0007669"/>
    <property type="project" value="TreeGrafter"/>
</dbReference>
<keyword evidence="8 10" id="KW-0175">Coiled coil</keyword>
<dbReference type="Pfam" id="PF21019">
    <property type="entry name" value="Spectrin_3"/>
    <property type="match status" value="1"/>
</dbReference>
<feature type="region of interest" description="Disordered" evidence="11">
    <location>
        <begin position="2126"/>
        <end position="2221"/>
    </location>
</feature>
<dbReference type="SUPFAM" id="SSF75399">
    <property type="entry name" value="Plakin repeat"/>
    <property type="match status" value="4"/>
</dbReference>
<evidence type="ECO:0000256" key="10">
    <source>
        <dbReference type="SAM" id="Coils"/>
    </source>
</evidence>
<dbReference type="InterPro" id="IPR035915">
    <property type="entry name" value="Plakin_repeat_sf"/>
</dbReference>
<dbReference type="GO" id="GO:0042060">
    <property type="term" value="P:wound healing"/>
    <property type="evidence" value="ECO:0007669"/>
    <property type="project" value="TreeGrafter"/>
</dbReference>
<dbReference type="FunFam" id="3.30.160.780:FF:000001">
    <property type="entry name" value="Plectin a"/>
    <property type="match status" value="1"/>
</dbReference>
<dbReference type="Ensembl" id="ENSOKIT00005072181.1">
    <property type="protein sequence ID" value="ENSOKIP00005067863.1"/>
    <property type="gene ID" value="ENSOKIG00005027735.1"/>
</dbReference>
<dbReference type="InterPro" id="IPR041573">
    <property type="entry name" value="Desmoplakin_Spectrin-like"/>
</dbReference>
<feature type="domain" description="Desmoplakin spectrin-like" evidence="13">
    <location>
        <begin position="339"/>
        <end position="416"/>
    </location>
</feature>
<feature type="compositionally biased region" description="Low complexity" evidence="11">
    <location>
        <begin position="2169"/>
        <end position="2189"/>
    </location>
</feature>
<evidence type="ECO:0000313" key="14">
    <source>
        <dbReference type="Ensembl" id="ENSOKIP00005067863.1"/>
    </source>
</evidence>
<feature type="coiled-coil region" evidence="10">
    <location>
        <begin position="743"/>
        <end position="914"/>
    </location>
</feature>
<dbReference type="Pfam" id="PF17902">
    <property type="entry name" value="SH3_10"/>
    <property type="match status" value="1"/>
</dbReference>
<feature type="coiled-coil region" evidence="10">
    <location>
        <begin position="102"/>
        <end position="129"/>
    </location>
</feature>
<feature type="coiled-coil region" evidence="10">
    <location>
        <begin position="1433"/>
        <end position="1506"/>
    </location>
</feature>
<dbReference type="InterPro" id="IPR043197">
    <property type="entry name" value="Plakin"/>
</dbReference>
<feature type="compositionally biased region" description="Low complexity" evidence="11">
    <location>
        <begin position="2452"/>
        <end position="2467"/>
    </location>
</feature>
<evidence type="ECO:0000256" key="8">
    <source>
        <dbReference type="ARBA" id="ARBA00023054"/>
    </source>
</evidence>
<feature type="compositionally biased region" description="Low complexity" evidence="11">
    <location>
        <begin position="2196"/>
        <end position="2210"/>
    </location>
</feature>
<evidence type="ECO:0000256" key="5">
    <source>
        <dbReference type="ARBA" id="ARBA00022553"/>
    </source>
</evidence>
<evidence type="ECO:0000256" key="6">
    <source>
        <dbReference type="ARBA" id="ARBA00022737"/>
    </source>
</evidence>
<dbReference type="Pfam" id="PF00681">
    <property type="entry name" value="Plectin"/>
    <property type="match status" value="8"/>
</dbReference>
<reference evidence="14" key="2">
    <citation type="submission" date="2025-09" db="UniProtKB">
        <authorList>
            <consortium name="Ensembl"/>
        </authorList>
    </citation>
    <scope>IDENTIFICATION</scope>
</reference>
<evidence type="ECO:0000256" key="4">
    <source>
        <dbReference type="ARBA" id="ARBA00022475"/>
    </source>
</evidence>
<keyword evidence="5" id="KW-0597">Phosphoprotein</keyword>
<feature type="region of interest" description="Disordered" evidence="11">
    <location>
        <begin position="2438"/>
        <end position="2500"/>
    </location>
</feature>
<dbReference type="Gene3D" id="3.90.1290.10">
    <property type="entry name" value="Plakin repeat"/>
    <property type="match status" value="3"/>
</dbReference>
<gene>
    <name evidence="14" type="primary">DSP</name>
</gene>
<evidence type="ECO:0000256" key="9">
    <source>
        <dbReference type="ARBA" id="ARBA00023136"/>
    </source>
</evidence>
<feature type="compositionally biased region" description="Low complexity" evidence="11">
    <location>
        <begin position="2126"/>
        <end position="2157"/>
    </location>
</feature>
<keyword evidence="9" id="KW-0472">Membrane</keyword>
<dbReference type="Pfam" id="PF18373">
    <property type="entry name" value="Spectrin_2"/>
    <property type="match status" value="1"/>
</dbReference>
<dbReference type="GO" id="GO:0098609">
    <property type="term" value="P:cell-cell adhesion"/>
    <property type="evidence" value="ECO:0007669"/>
    <property type="project" value="TreeGrafter"/>
</dbReference>
<keyword evidence="15" id="KW-1185">Reference proteome</keyword>
<dbReference type="GO" id="GO:0005737">
    <property type="term" value="C:cytoplasm"/>
    <property type="evidence" value="ECO:0007669"/>
    <property type="project" value="TreeGrafter"/>
</dbReference>
<evidence type="ECO:0000259" key="12">
    <source>
        <dbReference type="Pfam" id="PF17902"/>
    </source>
</evidence>
<dbReference type="InterPro" id="IPR001101">
    <property type="entry name" value="Plectin_repeat"/>
</dbReference>
<dbReference type="InterPro" id="IPR041615">
    <property type="entry name" value="Desmoplakin_SH3"/>
</dbReference>
<dbReference type="Gene3D" id="2.30.30.40">
    <property type="entry name" value="SH3 Domains"/>
    <property type="match status" value="1"/>
</dbReference>
<dbReference type="GO" id="GO:0030057">
    <property type="term" value="C:desmosome"/>
    <property type="evidence" value="ECO:0007669"/>
    <property type="project" value="UniProtKB-SubCell"/>
</dbReference>
<dbReference type="PANTHER" id="PTHR23169">
    <property type="entry name" value="ENVOPLAKIN"/>
    <property type="match status" value="1"/>
</dbReference>
<evidence type="ECO:0000256" key="1">
    <source>
        <dbReference type="ARBA" id="ARBA00004236"/>
    </source>
</evidence>
<dbReference type="SMART" id="SM00250">
    <property type="entry name" value="PLEC"/>
    <property type="match status" value="16"/>
</dbReference>
<name>A0A8C7I6M2_ONCKI</name>
<feature type="domain" description="Desmoplakin SH3" evidence="12">
    <location>
        <begin position="240"/>
        <end position="304"/>
    </location>
</feature>
<reference evidence="14" key="1">
    <citation type="submission" date="2025-08" db="UniProtKB">
        <authorList>
            <consortium name="Ensembl"/>
        </authorList>
    </citation>
    <scope>IDENTIFICATION</scope>
</reference>
<feature type="coiled-coil region" evidence="10">
    <location>
        <begin position="1179"/>
        <end position="1297"/>
    </location>
</feature>
<dbReference type="GO" id="GO:0005886">
    <property type="term" value="C:plasma membrane"/>
    <property type="evidence" value="ECO:0007669"/>
    <property type="project" value="UniProtKB-SubCell"/>
</dbReference>
<sequence>MWLLHGGDIFVFQRLIETSPWGDDSAAIEQQLISHNKFHSSIQRSAEKMSHGRSNQLRELQQIIEEISREIMWVNEREEEELVFDWGEKNIDLYIPKKQESYSKLMSTLEEKEKDLNKLKLKVDSLLKNHHPASDKIEAYMDTLQTQWSWLLQITKCIHVHLKENAAYSQFFKEANETYSKLQKEHENIRRKFTSDRNTPLENLLELLNGLEKEKEWILENKRQVQHLVNMSKSIVRLRPRNPEEEKSSSPVMVQALCDFKQDQKVILKGNEGILKDNSQRSKWQVTGPGGLDMLVPSVCLLVPPPNSLGINLANKNEQYYEAILSVWNQLYINIKSLISWQYCVQDITRINSLTITMLSRMRPEEYRSILKGLETHYSDFIHCCHGSEMFKDDDKRNIESQYTGAQAHYDQLVVQLPPTQPHQRETGQSGRVLHRLSTEVNIMLNEHTHSLKGFSAEYPYNYSIHRQTHPYTHSTLIALIELICSDEFSLSLILCISFPFFLFSFFPPFPTPRLRALRALLESESRAEDIIKVHEARLTEKETTSLDHAEVEDYRSTLKSMRAELEGKRDVLVSMETELGKAVHWNGQVGGAFHRCDVDLSRYSERVTQLSDRWRRLQSQIDFRYTDLSISYLCTPFWFHISLRHLPPSLAASYTNVLLFLNSIPVNLRYICFQDYELELASYSAGLETLLNIPMKRTMTQSPSTQLTEEATLLQTRYIELLTLSGDYYKYLGELHKNMEELKMRNTRIDLLEEELRLLKEDIGYRNTKNSSLEEALARYRLELSQSQEQLHSVEEVKRSKALQCSVTQDSLASTHSQLKDLQEQVARLTSLIEEEKRKRMRAEEHYREQQEEHEQVLRRRQKELEEANWAKLEVEKSVGDRDREAERLRRQLEEEVQRCKDLEQELSKVRSQYSVEISNLKLSYESQITFCRTDIQHLSAQREEVDQGIRLQCDKLEAERRDQEDQLRRLKVCLSQAEEQRRRAEEEALAQRSVVTEEVRRRRELEAQVEMLVRERGEDSNQYREEVSELTKALQERSGQQVHLTHSLEEEQRRRRALEEEKIRLELLLGEIQAKQASYSQAVTRLREVEEELVSIRTEFKKENGEKNKAEQSVTRLQVHVRELQATADRLEGEAEALRRTNQEEVTKRRHVETELQKTTHTMREYTSTIATLRRSQEEAQTMVRRGEEEHRKLQVELESRLKEFKASTERLTILSSELKSLQQQLLQEQAKVREANMRNETLYKTIEEKSLALNESSVERERLQTLTQTLTKERLRLEEELRGVKHEREELLITRQGADDELVSQNTALELQLKSSLRSSVETQILVAELSSEREKLRMEIDQVQRQAMETSSLIQSTKTQYSEMVVERDALLLKLKQTDQDRAMSQKLEEELNRIKLSLESELRLKLRLQEENEKVCIVNDFLYWKGQYESKEGAVRQFDSVKEKLERERSSLETEIERLMRELREGEDRYKSRLLITQTQLSELTSVRDTLEADLRKLREQHNACAKHTQTDENGKKDLDPATLIFDSVRKTVTAKQLLDCGVINKSTYGQLLKGQKTVREVSVDIKLNLKGTGIIAGVAGNCQDKMTLTEAKRANILSEESATMLLEAQAATGHIVDPRANEKMSVEEAIKRGVVDEEARERLLAAEAACLGYRDPNTTKPLSAGQAMRKGLIDRDTALRMLQAQESVGGIIDPVLSVFLPKDAAMDRDLIDEDLYRALNQRPECYLDPDTQMGTSYVSLKRRCKSEPTTGLLLLPAPEKPMTVKGLRGEVSIKDLMDANLLEKSDMDQLKDGKLTSQDIEDRLRSYLRGSTCIAGVYDEANHKTLSIYQAMKEGLLRPGTTLELLEAQAASGFMIDPINNLCLTVADAYKSGLAGPEFKDKLLSAERAVTGYKDPGTDKIISLFQAIEKGLMEKGHGIRLLEAQIASGGIIDPRHSHRIEVETAYKKGYFGKEMNQILTDEADVSKGFFDPNNQDNLTYLQLKKRCIIDQKTGLVLLPIKDKKEPPQTTTQKNTLRKRRVVIVDPDTNKEMSVKEAYDKGLIDYETFLELSQQECEWEEITITAQDGSSRLVIIDRKTEIQYDIRELLEKKVIDQSVYDQYQSQKITLAQFAKIITSKTNSTRSSSSTSSSKARVSATSASSLSSSTTTSQRITSNKAEKMSSIIGGSTTGSSTINGSSIGSSSGGSLGSFPTSRTTTISSSTQPDGPPSHSSLKNIASISVSLAGPAEAVVLDGERSPVGAIFDMEALEKISISEAHKRGLVDSISAQRLLEAQACTGGIVNPSDGRRLSIQEASRQGIIENDMATRLKPAQKAYIGFEDVKCKRKMSAAEAMREKWLPYEAGHRFLEFQFVTGGLYDPELGCRRTIEEALKVGWLDGRAAQKLQDMRHHAKILTCPKTKLKISYKEALDNCLLEENTGVKMLQAASTSSRGISSPYNFSSAPGSTSGSRTGSRTGSRRGSVDLGSPSSSSRYNVISSSTYSRTSFSSSSIS</sequence>
<dbReference type="GO" id="GO:0014704">
    <property type="term" value="C:intercalated disc"/>
    <property type="evidence" value="ECO:0007669"/>
    <property type="project" value="TreeGrafter"/>
</dbReference>
<feature type="coiled-coil region" evidence="10">
    <location>
        <begin position="1330"/>
        <end position="1357"/>
    </location>
</feature>
<feature type="compositionally biased region" description="Low complexity" evidence="11">
    <location>
        <begin position="2474"/>
        <end position="2500"/>
    </location>
</feature>
<evidence type="ECO:0000313" key="15">
    <source>
        <dbReference type="Proteomes" id="UP000694557"/>
    </source>
</evidence>
<protein>
    <submittedName>
        <fullName evidence="14">Desmoplakin</fullName>
    </submittedName>
</protein>
<comment type="similarity">
    <text evidence="3">Belongs to the plakin or cytolinker family.</text>
</comment>
<dbReference type="FunFam" id="3.90.1290.10:FF:000001">
    <property type="entry name" value="Plectin a"/>
    <property type="match status" value="2"/>
</dbReference>
<proteinExistence type="inferred from homology"/>
<feature type="coiled-coil region" evidence="10">
    <location>
        <begin position="955"/>
        <end position="1150"/>
    </location>
</feature>
<dbReference type="Gene3D" id="1.20.58.1060">
    <property type="match status" value="1"/>
</dbReference>
<accession>A0A8C7I6M2</accession>
<organism evidence="14 15">
    <name type="scientific">Oncorhynchus kisutch</name>
    <name type="common">Coho salmon</name>
    <name type="synonym">Salmo kisutch</name>
    <dbReference type="NCBI Taxonomy" id="8019"/>
    <lineage>
        <taxon>Eukaryota</taxon>
        <taxon>Metazoa</taxon>
        <taxon>Chordata</taxon>
        <taxon>Craniata</taxon>
        <taxon>Vertebrata</taxon>
        <taxon>Euteleostomi</taxon>
        <taxon>Actinopterygii</taxon>
        <taxon>Neopterygii</taxon>
        <taxon>Teleostei</taxon>
        <taxon>Protacanthopterygii</taxon>
        <taxon>Salmoniformes</taxon>
        <taxon>Salmonidae</taxon>
        <taxon>Salmoninae</taxon>
        <taxon>Oncorhynchus</taxon>
    </lineage>
</organism>
<dbReference type="GO" id="GO:0005882">
    <property type="term" value="C:intermediate filament"/>
    <property type="evidence" value="ECO:0007669"/>
    <property type="project" value="TreeGrafter"/>
</dbReference>
<dbReference type="Gene3D" id="1.20.58.60">
    <property type="match status" value="2"/>
</dbReference>
<keyword evidence="4" id="KW-1003">Cell membrane</keyword>
<feature type="coiled-coil region" evidence="10">
    <location>
        <begin position="172"/>
        <end position="221"/>
    </location>
</feature>
<keyword evidence="7" id="KW-0965">Cell junction</keyword>
<evidence type="ECO:0000256" key="11">
    <source>
        <dbReference type="SAM" id="MobiDB-lite"/>
    </source>
</evidence>
<evidence type="ECO:0000256" key="7">
    <source>
        <dbReference type="ARBA" id="ARBA00022949"/>
    </source>
</evidence>
<evidence type="ECO:0000259" key="13">
    <source>
        <dbReference type="Pfam" id="PF18373"/>
    </source>
</evidence>
<evidence type="ECO:0000256" key="2">
    <source>
        <dbReference type="ARBA" id="ARBA00004568"/>
    </source>
</evidence>
<comment type="subcellular location">
    <subcellularLocation>
        <location evidence="2">Cell junction</location>
        <location evidence="2">Desmosome</location>
    </subcellularLocation>
    <subcellularLocation>
        <location evidence="1">Cell membrane</location>
    </subcellularLocation>
</comment>
<feature type="compositionally biased region" description="Polar residues" evidence="11">
    <location>
        <begin position="2438"/>
        <end position="2451"/>
    </location>
</feature>
<dbReference type="SUPFAM" id="SSF46966">
    <property type="entry name" value="Spectrin repeat"/>
    <property type="match status" value="1"/>
</dbReference>
<dbReference type="GO" id="GO:0045104">
    <property type="term" value="P:intermediate filament cytoskeleton organization"/>
    <property type="evidence" value="ECO:0007669"/>
    <property type="project" value="InterPro"/>
</dbReference>
<dbReference type="GO" id="GO:0005198">
    <property type="term" value="F:structural molecule activity"/>
    <property type="evidence" value="ECO:0007669"/>
    <property type="project" value="TreeGrafter"/>
</dbReference>
<dbReference type="Gene3D" id="3.30.160.780">
    <property type="match status" value="1"/>
</dbReference>
<keyword evidence="6" id="KW-0677">Repeat</keyword>